<dbReference type="InterPro" id="IPR008964">
    <property type="entry name" value="Invasin/intimin_cell_adhesion"/>
</dbReference>
<feature type="domain" description="BIG2" evidence="2">
    <location>
        <begin position="193"/>
        <end position="274"/>
    </location>
</feature>
<keyword evidence="1" id="KW-0732">Signal</keyword>
<dbReference type="Pfam" id="PF02368">
    <property type="entry name" value="Big_2"/>
    <property type="match status" value="1"/>
</dbReference>
<feature type="domain" description="BIG2" evidence="2">
    <location>
        <begin position="110"/>
        <end position="190"/>
    </location>
</feature>
<evidence type="ECO:0000313" key="3">
    <source>
        <dbReference type="EMBL" id="OPA75826.1"/>
    </source>
</evidence>
<evidence type="ECO:0000256" key="1">
    <source>
        <dbReference type="SAM" id="SignalP"/>
    </source>
</evidence>
<dbReference type="SUPFAM" id="SSF49373">
    <property type="entry name" value="Invasin/intimin cell-adhesion fragments"/>
    <property type="match status" value="9"/>
</dbReference>
<dbReference type="InterPro" id="IPR003343">
    <property type="entry name" value="Big_2"/>
</dbReference>
<feature type="chain" id="PRO_5013363770" description="BIG2 domain-containing protein" evidence="1">
    <location>
        <begin position="17"/>
        <end position="797"/>
    </location>
</feature>
<evidence type="ECO:0000313" key="4">
    <source>
        <dbReference type="Proteomes" id="UP000190188"/>
    </source>
</evidence>
<dbReference type="STRING" id="1324314.BVG16_20825"/>
<feature type="domain" description="BIG2" evidence="2">
    <location>
        <begin position="460"/>
        <end position="545"/>
    </location>
</feature>
<sequence>MILMVGMVSWAKPAAAADPIYLVNLVFSSTKLSIETGNTQTVKATAVYSDGSSKDVTLATDWKSGNEKVATILNGVITAVDVGTTMISGTYPIGSSNPQSTTLEVNVTKKVTSLTADTQKVDLRSNMTKDVILTANYLNENKEDVSKKAEWSTENNKIATVSNGTITGHDSGTTTITAKYGNQTVSIEVNVDVVRRLDTPTPEVSMLVKDLPKSIVIMATYQDGSEDDVSKKATWTSSNERIADVINGQIKAYAPGKATLKAAYGTKTIEIKVDIDSTKKLELSTQNLFMKVNDEKSVTLSATYANETSSTDVTDKATWTSSDENIVYVSKGTVIAKKSGTATITAKFSDKEVTLSVDVEVPRRLELNTTSSSIGLKNGDKYDLSLRAFYANASVEDITARATWTSSNEDIALVSLGKNAAGDDVATVTSYKSGDTKITASYGGKTVSIDVNVDIPRKLEFVGANTTAISLDLKETAALNVNAIYGDGRPTENVTSKAEWSSSDDKIAEVYFDSVQNAAIVTANDKGSATITAKYGTRSVTIKVEIAQASKLEANPKVLKMGKDEPKQIVLTATDSAGKPTEVQEKAEWTISSASVADVTKGLVTPLDSGKATITAKYGGKTVTIALEVKVVQKIEMSKKFISMKSGDTAALALSVTFSDGSVVDVSKDAEWKVGNYRVADVDNKGVVTAMSYGKTKVTAKYNNKSITTDIDVDQLKYLKTDVVTLEMPANSVKTVAATATFTDGTDRDVSIDGLWKSSSIKIADVKDGKITANSKGKATITITFGGKSTKIWVVVK</sequence>
<protein>
    <recommendedName>
        <fullName evidence="2">BIG2 domain-containing protein</fullName>
    </recommendedName>
</protein>
<dbReference type="EMBL" id="MSZX01000008">
    <property type="protein sequence ID" value="OPA75826.1"/>
    <property type="molecule type" value="Genomic_DNA"/>
</dbReference>
<organism evidence="3 4">
    <name type="scientific">Paenibacillus selenitireducens</name>
    <dbReference type="NCBI Taxonomy" id="1324314"/>
    <lineage>
        <taxon>Bacteria</taxon>
        <taxon>Bacillati</taxon>
        <taxon>Bacillota</taxon>
        <taxon>Bacilli</taxon>
        <taxon>Bacillales</taxon>
        <taxon>Paenibacillaceae</taxon>
        <taxon>Paenibacillus</taxon>
    </lineage>
</organism>
<keyword evidence="4" id="KW-1185">Reference proteome</keyword>
<dbReference type="Gene3D" id="2.60.40.1080">
    <property type="match status" value="9"/>
</dbReference>
<evidence type="ECO:0000259" key="2">
    <source>
        <dbReference type="SMART" id="SM00635"/>
    </source>
</evidence>
<feature type="domain" description="BIG2" evidence="2">
    <location>
        <begin position="715"/>
        <end position="795"/>
    </location>
</feature>
<dbReference type="Proteomes" id="UP000190188">
    <property type="component" value="Unassembled WGS sequence"/>
</dbReference>
<feature type="domain" description="BIG2" evidence="2">
    <location>
        <begin position="548"/>
        <end position="628"/>
    </location>
</feature>
<reference evidence="3 4" key="1">
    <citation type="submission" date="2017-01" db="EMBL/GenBank/DDBJ databases">
        <title>Genome analysis of Paenibacillus selenitrireducens ES3-24.</title>
        <authorList>
            <person name="Xu D."/>
            <person name="Yao R."/>
            <person name="Zheng S."/>
        </authorList>
    </citation>
    <scope>NUCLEOTIDE SEQUENCE [LARGE SCALE GENOMIC DNA]</scope>
    <source>
        <strain evidence="3 4">ES3-24</strain>
    </source>
</reference>
<gene>
    <name evidence="3" type="ORF">BVG16_20825</name>
</gene>
<feature type="domain" description="BIG2" evidence="2">
    <location>
        <begin position="21"/>
        <end position="101"/>
    </location>
</feature>
<feature type="domain" description="BIG2" evidence="2">
    <location>
        <begin position="277"/>
        <end position="358"/>
    </location>
</feature>
<feature type="domain" description="BIG2" evidence="2">
    <location>
        <begin position="361"/>
        <end position="452"/>
    </location>
</feature>
<proteinExistence type="predicted"/>
<dbReference type="AlphaFoldDB" id="A0A1T2X816"/>
<name>A0A1T2X816_9BACL</name>
<accession>A0A1T2X816</accession>
<feature type="signal peptide" evidence="1">
    <location>
        <begin position="1"/>
        <end position="16"/>
    </location>
</feature>
<feature type="domain" description="BIG2" evidence="2">
    <location>
        <begin position="631"/>
        <end position="712"/>
    </location>
</feature>
<comment type="caution">
    <text evidence="3">The sequence shown here is derived from an EMBL/GenBank/DDBJ whole genome shotgun (WGS) entry which is preliminary data.</text>
</comment>
<dbReference type="SMART" id="SM00635">
    <property type="entry name" value="BID_2"/>
    <property type="match status" value="9"/>
</dbReference>